<sequence>MVVVHFAAFGVALAIWIVIYSLVFWRWVWAYLVAIWQLKVQTRGQHESHHLCEGLKSVLQKKARKEDLPAVVPPSEELNVLSQTTYVPTLLSSSQQKAKTESETEPERVLQAGNSSLGITLCLPTLLTALTAQQETTEAGEATTDQRQVEKSLSDTPVVPPLRPNEAETWQEKPAAHQAVATFIVTATPSSLPSIVAGRRAFVTPNSCEGPELPLPPTIKQHNEDIAEPALSVSGPRVTERVKLRETQTGSGDGGHPVIP</sequence>
<name>A0ABR2Z9B2_9AGAR</name>
<proteinExistence type="predicted"/>
<keyword evidence="4" id="KW-1185">Reference proteome</keyword>
<keyword evidence="2" id="KW-0812">Transmembrane</keyword>
<comment type="caution">
    <text evidence="3">The sequence shown here is derived from an EMBL/GenBank/DDBJ whole genome shotgun (WGS) entry which is preliminary data.</text>
</comment>
<dbReference type="Proteomes" id="UP001437256">
    <property type="component" value="Unassembled WGS sequence"/>
</dbReference>
<keyword evidence="2" id="KW-1133">Transmembrane helix</keyword>
<evidence type="ECO:0000313" key="4">
    <source>
        <dbReference type="Proteomes" id="UP001437256"/>
    </source>
</evidence>
<feature type="compositionally biased region" description="Low complexity" evidence="1">
    <location>
        <begin position="135"/>
        <end position="146"/>
    </location>
</feature>
<evidence type="ECO:0000256" key="1">
    <source>
        <dbReference type="SAM" id="MobiDB-lite"/>
    </source>
</evidence>
<feature type="transmembrane region" description="Helical" evidence="2">
    <location>
        <begin position="6"/>
        <end position="29"/>
    </location>
</feature>
<accession>A0ABR2Z9B2</accession>
<dbReference type="EMBL" id="JBBXMP010000431">
    <property type="protein sequence ID" value="KAL0057814.1"/>
    <property type="molecule type" value="Genomic_DNA"/>
</dbReference>
<keyword evidence="2" id="KW-0472">Membrane</keyword>
<organism evidence="3 4">
    <name type="scientific">Marasmius tenuissimus</name>
    <dbReference type="NCBI Taxonomy" id="585030"/>
    <lineage>
        <taxon>Eukaryota</taxon>
        <taxon>Fungi</taxon>
        <taxon>Dikarya</taxon>
        <taxon>Basidiomycota</taxon>
        <taxon>Agaricomycotina</taxon>
        <taxon>Agaricomycetes</taxon>
        <taxon>Agaricomycetidae</taxon>
        <taxon>Agaricales</taxon>
        <taxon>Marasmiineae</taxon>
        <taxon>Marasmiaceae</taxon>
        <taxon>Marasmius</taxon>
    </lineage>
</organism>
<evidence type="ECO:0000313" key="3">
    <source>
        <dbReference type="EMBL" id="KAL0057814.1"/>
    </source>
</evidence>
<evidence type="ECO:0008006" key="5">
    <source>
        <dbReference type="Google" id="ProtNLM"/>
    </source>
</evidence>
<reference evidence="3 4" key="1">
    <citation type="submission" date="2024-05" db="EMBL/GenBank/DDBJ databases">
        <title>A draft genome resource for the thread blight pathogen Marasmius tenuissimus strain MS-2.</title>
        <authorList>
            <person name="Yulfo-Soto G.E."/>
            <person name="Baruah I.K."/>
            <person name="Amoako-Attah I."/>
            <person name="Bukari Y."/>
            <person name="Meinhardt L.W."/>
            <person name="Bailey B.A."/>
            <person name="Cohen S.P."/>
        </authorList>
    </citation>
    <scope>NUCLEOTIDE SEQUENCE [LARGE SCALE GENOMIC DNA]</scope>
    <source>
        <strain evidence="3 4">MS-2</strain>
    </source>
</reference>
<evidence type="ECO:0000256" key="2">
    <source>
        <dbReference type="SAM" id="Phobius"/>
    </source>
</evidence>
<protein>
    <recommendedName>
        <fullName evidence="5">ATP synthase F0 subunit 8</fullName>
    </recommendedName>
</protein>
<gene>
    <name evidence="3" type="ORF">AAF712_015540</name>
</gene>
<feature type="region of interest" description="Disordered" evidence="1">
    <location>
        <begin position="135"/>
        <end position="162"/>
    </location>
</feature>